<proteinExistence type="predicted"/>
<protein>
    <submittedName>
        <fullName evidence="5">BamA/TamA family outer membrane protein</fullName>
    </submittedName>
</protein>
<name>A0AAE3R1N8_9BACT</name>
<dbReference type="Pfam" id="PF01103">
    <property type="entry name" value="Omp85"/>
    <property type="match status" value="1"/>
</dbReference>
<feature type="domain" description="Bacterial surface antigen (D15)" evidence="4">
    <location>
        <begin position="137"/>
        <end position="379"/>
    </location>
</feature>
<keyword evidence="3" id="KW-0812">Transmembrane</keyword>
<sequence length="379" mass="43142">MNKIAHICYLWTAIGYIFSTLISFTSIGTYAQTAKDTLTEAGKDTNVFKLKVLPLPTLYYTPETKTAFGILNLFLFRVNASARVSAVDFSIVYTERKQLLIDPTYTIFTHNENYIINGGFVYSKFPDYFFGVGNNRIDQIHNREFIAYKTLQFHNRILRKIHKRWFAGLQYQFYKVFDVHFDANSQYNEGNVTGFNGSTSSGLGLMLLYDSRDNVLSASRGGYLEFSNLYYHSLLGGNSHFHSYKLDLRKYYSLTKKFTLATQVLVTINEGETPFKQMAQLGGNRTLRGYYTGRFRDNHAWVIQGELRYFIWPRLGVAVFGGVGKVASTLGEMDFADTKGAVGGGIRVRMLRKQNFSIRLDVASGRKSNGFYVSIAEAF</sequence>
<accession>A0AAE3R1N8</accession>
<dbReference type="InterPro" id="IPR051544">
    <property type="entry name" value="TPS_OM_transporter"/>
</dbReference>
<keyword evidence="2 3" id="KW-0472">Membrane</keyword>
<keyword evidence="6" id="KW-1185">Reference proteome</keyword>
<gene>
    <name evidence="5" type="ORF">QNI22_15615</name>
</gene>
<organism evidence="5 6">
    <name type="scientific">Xanthocytophaga agilis</name>
    <dbReference type="NCBI Taxonomy" id="3048010"/>
    <lineage>
        <taxon>Bacteria</taxon>
        <taxon>Pseudomonadati</taxon>
        <taxon>Bacteroidota</taxon>
        <taxon>Cytophagia</taxon>
        <taxon>Cytophagales</taxon>
        <taxon>Rhodocytophagaceae</taxon>
        <taxon>Xanthocytophaga</taxon>
    </lineage>
</organism>
<dbReference type="Gene3D" id="2.40.160.50">
    <property type="entry name" value="membrane protein fhac: a member of the omp85/tpsb transporter family"/>
    <property type="match status" value="1"/>
</dbReference>
<evidence type="ECO:0000259" key="4">
    <source>
        <dbReference type="Pfam" id="PF01103"/>
    </source>
</evidence>
<dbReference type="InterPro" id="IPR000184">
    <property type="entry name" value="Bac_surfAg_D15"/>
</dbReference>
<dbReference type="PANTHER" id="PTHR34597">
    <property type="entry name" value="SLR1661 PROTEIN"/>
    <property type="match status" value="1"/>
</dbReference>
<evidence type="ECO:0000256" key="2">
    <source>
        <dbReference type="ARBA" id="ARBA00023136"/>
    </source>
</evidence>
<dbReference type="EMBL" id="JASJOU010000004">
    <property type="protein sequence ID" value="MDJ1502094.1"/>
    <property type="molecule type" value="Genomic_DNA"/>
</dbReference>
<reference evidence="5" key="1">
    <citation type="submission" date="2023-05" db="EMBL/GenBank/DDBJ databases">
        <authorList>
            <person name="Zhang X."/>
        </authorList>
    </citation>
    <scope>NUCLEOTIDE SEQUENCE</scope>
    <source>
        <strain evidence="5">BD1B2-1</strain>
    </source>
</reference>
<evidence type="ECO:0000313" key="5">
    <source>
        <dbReference type="EMBL" id="MDJ1502094.1"/>
    </source>
</evidence>
<comment type="subcellular location">
    <subcellularLocation>
        <location evidence="1">Membrane</location>
    </subcellularLocation>
</comment>
<dbReference type="GO" id="GO:0019867">
    <property type="term" value="C:outer membrane"/>
    <property type="evidence" value="ECO:0007669"/>
    <property type="project" value="InterPro"/>
</dbReference>
<evidence type="ECO:0000256" key="3">
    <source>
        <dbReference type="SAM" id="Phobius"/>
    </source>
</evidence>
<evidence type="ECO:0000313" key="6">
    <source>
        <dbReference type="Proteomes" id="UP001232063"/>
    </source>
</evidence>
<feature type="transmembrane region" description="Helical" evidence="3">
    <location>
        <begin position="7"/>
        <end position="31"/>
    </location>
</feature>
<dbReference type="Proteomes" id="UP001232063">
    <property type="component" value="Unassembled WGS sequence"/>
</dbReference>
<comment type="caution">
    <text evidence="5">The sequence shown here is derived from an EMBL/GenBank/DDBJ whole genome shotgun (WGS) entry which is preliminary data.</text>
</comment>
<evidence type="ECO:0000256" key="1">
    <source>
        <dbReference type="ARBA" id="ARBA00004370"/>
    </source>
</evidence>
<dbReference type="PANTHER" id="PTHR34597:SF3">
    <property type="entry name" value="OUTER MEMBRANE TRANSPORTER CDIB"/>
    <property type="match status" value="1"/>
</dbReference>
<dbReference type="GO" id="GO:0046819">
    <property type="term" value="P:protein secretion by the type V secretion system"/>
    <property type="evidence" value="ECO:0007669"/>
    <property type="project" value="TreeGrafter"/>
</dbReference>
<dbReference type="GO" id="GO:0008320">
    <property type="term" value="F:protein transmembrane transporter activity"/>
    <property type="evidence" value="ECO:0007669"/>
    <property type="project" value="TreeGrafter"/>
</dbReference>
<dbReference type="AlphaFoldDB" id="A0AAE3R1N8"/>
<dbReference type="GO" id="GO:0098046">
    <property type="term" value="C:type V protein secretion system complex"/>
    <property type="evidence" value="ECO:0007669"/>
    <property type="project" value="TreeGrafter"/>
</dbReference>
<dbReference type="RefSeq" id="WP_314511938.1">
    <property type="nucleotide sequence ID" value="NZ_JASJOU010000004.1"/>
</dbReference>
<keyword evidence="3" id="KW-1133">Transmembrane helix</keyword>